<dbReference type="AlphaFoldDB" id="A0A6J8DN62"/>
<keyword evidence="3" id="KW-0519">Myristate</keyword>
<keyword evidence="5" id="KW-0449">Lipoprotein</keyword>
<dbReference type="GO" id="GO:0005068">
    <property type="term" value="F:transmembrane receptor protein tyrosine kinase adaptor activity"/>
    <property type="evidence" value="ECO:0007669"/>
    <property type="project" value="TreeGrafter"/>
</dbReference>
<accession>A0A6J8DN62</accession>
<organism evidence="8 9">
    <name type="scientific">Mytilus coruscus</name>
    <name type="common">Sea mussel</name>
    <dbReference type="NCBI Taxonomy" id="42192"/>
    <lineage>
        <taxon>Eukaryota</taxon>
        <taxon>Metazoa</taxon>
        <taxon>Spiralia</taxon>
        <taxon>Lophotrochozoa</taxon>
        <taxon>Mollusca</taxon>
        <taxon>Bivalvia</taxon>
        <taxon>Autobranchia</taxon>
        <taxon>Pteriomorphia</taxon>
        <taxon>Mytilida</taxon>
        <taxon>Mytiloidea</taxon>
        <taxon>Mytilidae</taxon>
        <taxon>Mytilinae</taxon>
        <taxon>Mytilus</taxon>
    </lineage>
</organism>
<dbReference type="PANTHER" id="PTHR21258">
    <property type="entry name" value="DOCKING PROTEIN RELATED"/>
    <property type="match status" value="1"/>
</dbReference>
<evidence type="ECO:0000256" key="4">
    <source>
        <dbReference type="ARBA" id="ARBA00023136"/>
    </source>
</evidence>
<dbReference type="EMBL" id="CACVKT020007623">
    <property type="protein sequence ID" value="CAC5409032.1"/>
    <property type="molecule type" value="Genomic_DNA"/>
</dbReference>
<comment type="subcellular location">
    <subcellularLocation>
        <location evidence="1">Membrane</location>
    </subcellularLocation>
</comment>
<keyword evidence="4" id="KW-0472">Membrane</keyword>
<dbReference type="OrthoDB" id="6279276at2759"/>
<dbReference type="GO" id="GO:0008543">
    <property type="term" value="P:fibroblast growth factor receptor signaling pathway"/>
    <property type="evidence" value="ECO:0007669"/>
    <property type="project" value="TreeGrafter"/>
</dbReference>
<sequence length="398" mass="44226">MGCILSKRDGGRNSLVFRVYNVDENGIKHNPGKIEITDTDLILRQKGRDHITWPLRCLRRYGWEEELFSFESGRRCYTGPGIYAFKCRRAETLFRAVQESIMRVGQGDLSSSRAFDNHGHSNSRPPSTIEMSDLMAFSIPNGNTGLSSMREMNYVNQTVVNEHEQHTYQNTAPVRANGSAASTADTAAAALIDFLHNPLQQTDPKLNYIDPDFPTSTESLTNLNLNMNGQASGARQDQTNIKRRLDSDGRHPSIDIIDCDDTNMNEVFDQDSAFESERPAEYINVGPLQDNGRLESKPAIPPPPMIREPEYTNINPKNPAGHQLNYIEVGPGNFSNSKPSTGIVSPSSIVATVPLAPGPSSYAEIDFHRTEALSNRQVLEQDEGSRKTRHNSSISNAF</sequence>
<dbReference type="Gene3D" id="2.30.29.30">
    <property type="entry name" value="Pleckstrin-homology domain (PH domain)/Phosphotyrosine-binding domain (PTB)"/>
    <property type="match status" value="1"/>
</dbReference>
<protein>
    <submittedName>
        <fullName evidence="8">FRS2</fullName>
    </submittedName>
</protein>
<evidence type="ECO:0000259" key="7">
    <source>
        <dbReference type="PROSITE" id="PS51064"/>
    </source>
</evidence>
<evidence type="ECO:0000313" key="8">
    <source>
        <dbReference type="EMBL" id="CAC5409032.1"/>
    </source>
</evidence>
<dbReference type="InterPro" id="IPR038742">
    <property type="entry name" value="FRS2_PTB"/>
</dbReference>
<dbReference type="PROSITE" id="PS51064">
    <property type="entry name" value="IRS_PTB"/>
    <property type="match status" value="1"/>
</dbReference>
<dbReference type="GO" id="GO:0005737">
    <property type="term" value="C:cytoplasm"/>
    <property type="evidence" value="ECO:0007669"/>
    <property type="project" value="TreeGrafter"/>
</dbReference>
<evidence type="ECO:0000256" key="1">
    <source>
        <dbReference type="ARBA" id="ARBA00004370"/>
    </source>
</evidence>
<feature type="region of interest" description="Disordered" evidence="6">
    <location>
        <begin position="376"/>
        <end position="398"/>
    </location>
</feature>
<dbReference type="GO" id="GO:0016020">
    <property type="term" value="C:membrane"/>
    <property type="evidence" value="ECO:0007669"/>
    <property type="project" value="UniProtKB-SubCell"/>
</dbReference>
<feature type="domain" description="IRS-type PTB" evidence="7">
    <location>
        <begin position="9"/>
        <end position="111"/>
    </location>
</feature>
<dbReference type="CDD" id="cd01202">
    <property type="entry name" value="PTB_FRS2"/>
    <property type="match status" value="1"/>
</dbReference>
<dbReference type="InterPro" id="IPR050996">
    <property type="entry name" value="Docking_Protein_DOK"/>
</dbReference>
<evidence type="ECO:0000256" key="3">
    <source>
        <dbReference type="ARBA" id="ARBA00022707"/>
    </source>
</evidence>
<evidence type="ECO:0000256" key="5">
    <source>
        <dbReference type="ARBA" id="ARBA00023288"/>
    </source>
</evidence>
<name>A0A6J8DN62_MYTCO</name>
<dbReference type="PANTHER" id="PTHR21258:SF55">
    <property type="entry name" value="FI23523P1"/>
    <property type="match status" value="1"/>
</dbReference>
<dbReference type="InterPro" id="IPR002404">
    <property type="entry name" value="IRS_PTB"/>
</dbReference>
<keyword evidence="2" id="KW-0597">Phosphoprotein</keyword>
<reference evidence="8 9" key="1">
    <citation type="submission" date="2020-06" db="EMBL/GenBank/DDBJ databases">
        <authorList>
            <person name="Li R."/>
            <person name="Bekaert M."/>
        </authorList>
    </citation>
    <scope>NUCLEOTIDE SEQUENCE [LARGE SCALE GENOMIC DNA]</scope>
    <source>
        <strain evidence="9">wild</strain>
    </source>
</reference>
<evidence type="ECO:0000256" key="2">
    <source>
        <dbReference type="ARBA" id="ARBA00022553"/>
    </source>
</evidence>
<dbReference type="SMART" id="SM00310">
    <property type="entry name" value="PTBI"/>
    <property type="match status" value="1"/>
</dbReference>
<dbReference type="Pfam" id="PF02174">
    <property type="entry name" value="IRS"/>
    <property type="match status" value="1"/>
</dbReference>
<dbReference type="SMART" id="SM01244">
    <property type="entry name" value="IRS"/>
    <property type="match status" value="1"/>
</dbReference>
<dbReference type="InterPro" id="IPR011993">
    <property type="entry name" value="PH-like_dom_sf"/>
</dbReference>
<keyword evidence="9" id="KW-1185">Reference proteome</keyword>
<dbReference type="Proteomes" id="UP000507470">
    <property type="component" value="Unassembled WGS sequence"/>
</dbReference>
<evidence type="ECO:0000313" key="9">
    <source>
        <dbReference type="Proteomes" id="UP000507470"/>
    </source>
</evidence>
<proteinExistence type="predicted"/>
<dbReference type="GO" id="GO:0005104">
    <property type="term" value="F:fibroblast growth factor receptor binding"/>
    <property type="evidence" value="ECO:0007669"/>
    <property type="project" value="TreeGrafter"/>
</dbReference>
<dbReference type="SUPFAM" id="SSF50729">
    <property type="entry name" value="PH domain-like"/>
    <property type="match status" value="1"/>
</dbReference>
<gene>
    <name evidence="8" type="ORF">MCOR_42363</name>
</gene>
<evidence type="ECO:0000256" key="6">
    <source>
        <dbReference type="SAM" id="MobiDB-lite"/>
    </source>
</evidence>